<dbReference type="InterPro" id="IPR016053">
    <property type="entry name" value="Haem_Oase-like"/>
</dbReference>
<dbReference type="AlphaFoldDB" id="A0A1I0R8K0"/>
<dbReference type="Pfam" id="PF01126">
    <property type="entry name" value="Heme_oxygenase"/>
    <property type="match status" value="1"/>
</dbReference>
<evidence type="ECO:0000313" key="2">
    <source>
        <dbReference type="Proteomes" id="UP000199310"/>
    </source>
</evidence>
<dbReference type="OrthoDB" id="114943at2"/>
<accession>A0A1I0R8K0</accession>
<dbReference type="CDD" id="cd19166">
    <property type="entry name" value="HemeO-bac"/>
    <property type="match status" value="1"/>
</dbReference>
<name>A0A1I0R8K0_9BACT</name>
<dbReference type="GO" id="GO:0004392">
    <property type="term" value="F:heme oxygenase (decyclizing) activity"/>
    <property type="evidence" value="ECO:0007669"/>
    <property type="project" value="InterPro"/>
</dbReference>
<dbReference type="SUPFAM" id="SSF48613">
    <property type="entry name" value="Heme oxygenase-like"/>
    <property type="match status" value="1"/>
</dbReference>
<sequence length="221" mass="24649">MLAKVRAIFKGIHLFCSILDASVYNEQMENLATSLSDYLKSHTQSAHQQLEKKLVANMKQIRNTADYCRLLGLFYTYYQALENNMQPYLSIPDADTRRKADSILADIATLGGELPVMTTEVPQPEVNNYAQALGAAYVLEGSTLGGIIIAKMISKQLGIPATAGFSFFNGYGEDTVEMWNKFRTFLNDLPTAEHFAAAEAAKNTFLTFNEWATIYESVFEV</sequence>
<reference evidence="2" key="1">
    <citation type="submission" date="2016-10" db="EMBL/GenBank/DDBJ databases">
        <authorList>
            <person name="Varghese N."/>
            <person name="Submissions S."/>
        </authorList>
    </citation>
    <scope>NUCLEOTIDE SEQUENCE [LARGE SCALE GENOMIC DNA]</scope>
    <source>
        <strain evidence="2">DSM 3695</strain>
    </source>
</reference>
<gene>
    <name evidence="1" type="ORF">SAMN04488122_2439</name>
</gene>
<dbReference type="GO" id="GO:0006788">
    <property type="term" value="P:heme oxidation"/>
    <property type="evidence" value="ECO:0007669"/>
    <property type="project" value="InterPro"/>
</dbReference>
<dbReference type="Gene3D" id="1.20.910.10">
    <property type="entry name" value="Heme oxygenase-like"/>
    <property type="match status" value="1"/>
</dbReference>
<dbReference type="STRING" id="29529.SAMN04488122_2439"/>
<proteinExistence type="predicted"/>
<dbReference type="InterPro" id="IPR016084">
    <property type="entry name" value="Haem_Oase-like_multi-hlx"/>
</dbReference>
<organism evidence="1 2">
    <name type="scientific">Chitinophaga arvensicola</name>
    <dbReference type="NCBI Taxonomy" id="29529"/>
    <lineage>
        <taxon>Bacteria</taxon>
        <taxon>Pseudomonadati</taxon>
        <taxon>Bacteroidota</taxon>
        <taxon>Chitinophagia</taxon>
        <taxon>Chitinophagales</taxon>
        <taxon>Chitinophagaceae</taxon>
        <taxon>Chitinophaga</taxon>
    </lineage>
</organism>
<protein>
    <submittedName>
        <fullName evidence="1">Heme oxygenase</fullName>
    </submittedName>
</protein>
<dbReference type="Proteomes" id="UP000199310">
    <property type="component" value="Unassembled WGS sequence"/>
</dbReference>
<keyword evidence="2" id="KW-1185">Reference proteome</keyword>
<evidence type="ECO:0000313" key="1">
    <source>
        <dbReference type="EMBL" id="SEW36880.1"/>
    </source>
</evidence>
<dbReference type="EMBL" id="FOJG01000001">
    <property type="protein sequence ID" value="SEW36880.1"/>
    <property type="molecule type" value="Genomic_DNA"/>
</dbReference>